<dbReference type="Gene3D" id="3.10.450.50">
    <property type="match status" value="1"/>
</dbReference>
<sequence>MTTASQPEEINILWAEAFNAGDLASMLELYEPDAVLVPGPDQAPITGLSAIEESLRRLLGLSGTITFKPRYWIRHGDLAMGGIDFHLVGGIDPSGGPVELRAGTAEVARRQSDGSWKYVFDHPFAVLPS</sequence>
<dbReference type="SUPFAM" id="SSF54427">
    <property type="entry name" value="NTF2-like"/>
    <property type="match status" value="1"/>
</dbReference>
<dbReference type="CDD" id="cd00531">
    <property type="entry name" value="NTF2_like"/>
    <property type="match status" value="1"/>
</dbReference>
<name>A0A919VBF7_9ACTN</name>
<feature type="domain" description="SnoaL-like" evidence="1">
    <location>
        <begin position="14"/>
        <end position="104"/>
    </location>
</feature>
<dbReference type="RefSeq" id="WP_204031467.1">
    <property type="nucleotide sequence ID" value="NZ_BOOW01000045.1"/>
</dbReference>
<evidence type="ECO:0000313" key="2">
    <source>
        <dbReference type="EMBL" id="GII96467.1"/>
    </source>
</evidence>
<proteinExistence type="predicted"/>
<evidence type="ECO:0000259" key="1">
    <source>
        <dbReference type="Pfam" id="PF12680"/>
    </source>
</evidence>
<accession>A0A919VBF7</accession>
<protein>
    <recommendedName>
        <fullName evidence="1">SnoaL-like domain-containing protein</fullName>
    </recommendedName>
</protein>
<evidence type="ECO:0000313" key="3">
    <source>
        <dbReference type="Proteomes" id="UP000606172"/>
    </source>
</evidence>
<reference evidence="2" key="1">
    <citation type="submission" date="2021-01" db="EMBL/GenBank/DDBJ databases">
        <title>Whole genome shotgun sequence of Sinosporangium siamense NBRC 109515.</title>
        <authorList>
            <person name="Komaki H."/>
            <person name="Tamura T."/>
        </authorList>
    </citation>
    <scope>NUCLEOTIDE SEQUENCE</scope>
    <source>
        <strain evidence="2">NBRC 109515</strain>
    </source>
</reference>
<keyword evidence="3" id="KW-1185">Reference proteome</keyword>
<dbReference type="Pfam" id="PF12680">
    <property type="entry name" value="SnoaL_2"/>
    <property type="match status" value="1"/>
</dbReference>
<comment type="caution">
    <text evidence="2">The sequence shown here is derived from an EMBL/GenBank/DDBJ whole genome shotgun (WGS) entry which is preliminary data.</text>
</comment>
<organism evidence="2 3">
    <name type="scientific">Sinosporangium siamense</name>
    <dbReference type="NCBI Taxonomy" id="1367973"/>
    <lineage>
        <taxon>Bacteria</taxon>
        <taxon>Bacillati</taxon>
        <taxon>Actinomycetota</taxon>
        <taxon>Actinomycetes</taxon>
        <taxon>Streptosporangiales</taxon>
        <taxon>Streptosporangiaceae</taxon>
        <taxon>Sinosporangium</taxon>
    </lineage>
</organism>
<dbReference type="AlphaFoldDB" id="A0A919VBF7"/>
<dbReference type="Proteomes" id="UP000606172">
    <property type="component" value="Unassembled WGS sequence"/>
</dbReference>
<gene>
    <name evidence="2" type="ORF">Ssi02_66980</name>
</gene>
<dbReference type="EMBL" id="BOOW01000045">
    <property type="protein sequence ID" value="GII96467.1"/>
    <property type="molecule type" value="Genomic_DNA"/>
</dbReference>
<dbReference type="InterPro" id="IPR032710">
    <property type="entry name" value="NTF2-like_dom_sf"/>
</dbReference>
<dbReference type="InterPro" id="IPR037401">
    <property type="entry name" value="SnoaL-like"/>
</dbReference>